<dbReference type="EMBL" id="JBEPNJ010000004">
    <property type="protein sequence ID" value="MET3771734.1"/>
    <property type="molecule type" value="Genomic_DNA"/>
</dbReference>
<keyword evidence="1" id="KW-0436">Ligase</keyword>
<organism evidence="1 2">
    <name type="scientific">Arthrobacter nitrophenolicus</name>
    <dbReference type="NCBI Taxonomy" id="683150"/>
    <lineage>
        <taxon>Bacteria</taxon>
        <taxon>Bacillati</taxon>
        <taxon>Actinomycetota</taxon>
        <taxon>Actinomycetes</taxon>
        <taxon>Micrococcales</taxon>
        <taxon>Micrococcaceae</taxon>
        <taxon>Arthrobacter</taxon>
    </lineage>
</organism>
<gene>
    <name evidence="1" type="ORF">ABIC98_001371</name>
</gene>
<comment type="caution">
    <text evidence="1">The sequence shown here is derived from an EMBL/GenBank/DDBJ whole genome shotgun (WGS) entry which is preliminary data.</text>
</comment>
<protein>
    <submittedName>
        <fullName evidence="1">O-antigen ligase</fullName>
    </submittedName>
</protein>
<dbReference type="Proteomes" id="UP001549207">
    <property type="component" value="Unassembled WGS sequence"/>
</dbReference>
<reference evidence="1" key="1">
    <citation type="submission" date="2024-06" db="EMBL/GenBank/DDBJ databases">
        <title>Genomic Encyclopedia of Type Strains, Phase IV (KMG-IV): sequencing the most valuable type-strain genomes for metagenomic binning, comparative biology and taxonomic classification.</title>
        <authorList>
            <person name="Goeker M."/>
        </authorList>
    </citation>
    <scope>NUCLEOTIDE SEQUENCE</scope>
    <source>
        <strain evidence="1">SJCon</strain>
    </source>
</reference>
<evidence type="ECO:0000313" key="1">
    <source>
        <dbReference type="EMBL" id="MET3771734.1"/>
    </source>
</evidence>
<sequence length="401" mass="41541">MILLSAAVASIFFVLPFSEALPAPAFLAWTGFVLAGIVGTVVLGYGKQPKYQGIWIASAFLALVGAVSASGETESLRGHLLYALQIIVFIAFGPFAIKCLAAKPGLAAKAVAAFLLGQSISAGAAVAQASGMTVFGWKSALGRAPGLAGHPNIIGVLSGVAIVLFLFLIFKTKQRKLPLLCGLALNVAGLFISGSISALIACAIGVLIFMIAARVSFKVILTMATVVGAALWGTGQLAAAGLLRGPAQRIAQVTGQTHEKSTLDIRQYTYEFAWQGIQRDPFYGRGLDTGSGATYDNITVTHNILLRAWYQGGLGTGLAIALIVAAIAWLIAGALFHGKDAASAGVLAVIIGFSMTSAALQQGYFWLLILGAWALLASSTADNQRGQHMSLAPAEKQPLAA</sequence>
<accession>A0ACC6TDF9</accession>
<keyword evidence="2" id="KW-1185">Reference proteome</keyword>
<proteinExistence type="predicted"/>
<name>A0ACC6TDF9_9MICC</name>
<evidence type="ECO:0000313" key="2">
    <source>
        <dbReference type="Proteomes" id="UP001549207"/>
    </source>
</evidence>